<dbReference type="GO" id="GO:0004674">
    <property type="term" value="F:protein serine/threonine kinase activity"/>
    <property type="evidence" value="ECO:0007669"/>
    <property type="project" value="UniProtKB-KW"/>
</dbReference>
<reference evidence="8 9" key="1">
    <citation type="journal article" date="2019" name="Sci. Rep.">
        <title>A high-quality genome of Eragrostis curvula grass provides insights into Poaceae evolution and supports new strategies to enhance forage quality.</title>
        <authorList>
            <person name="Carballo J."/>
            <person name="Santos B.A.C.M."/>
            <person name="Zappacosta D."/>
            <person name="Garbus I."/>
            <person name="Selva J.P."/>
            <person name="Gallo C.A."/>
            <person name="Diaz A."/>
            <person name="Albertini E."/>
            <person name="Caccamo M."/>
            <person name="Echenique V."/>
        </authorList>
    </citation>
    <scope>NUCLEOTIDE SEQUENCE [LARGE SCALE GENOMIC DNA]</scope>
    <source>
        <strain evidence="9">cv. Victoria</strain>
        <tissue evidence="8">Leaf</tissue>
    </source>
</reference>
<dbReference type="InterPro" id="IPR008271">
    <property type="entry name" value="Ser/Thr_kinase_AS"/>
</dbReference>
<dbReference type="Gene3D" id="1.10.510.10">
    <property type="entry name" value="Transferase(Phosphotransferase) domain 1"/>
    <property type="match status" value="1"/>
</dbReference>
<evidence type="ECO:0000256" key="5">
    <source>
        <dbReference type="PROSITE-ProRule" id="PRU10141"/>
    </source>
</evidence>
<evidence type="ECO:0000313" key="8">
    <source>
        <dbReference type="EMBL" id="TVU03684.1"/>
    </source>
</evidence>
<accession>A0A5J9SXK1</accession>
<keyword evidence="6" id="KW-0723">Serine/threonine-protein kinase</keyword>
<evidence type="ECO:0000256" key="3">
    <source>
        <dbReference type="ARBA" id="ARBA00022777"/>
    </source>
</evidence>
<evidence type="ECO:0000256" key="4">
    <source>
        <dbReference type="ARBA" id="ARBA00022840"/>
    </source>
</evidence>
<dbReference type="InterPro" id="IPR052751">
    <property type="entry name" value="Plant_MAPKKK"/>
</dbReference>
<dbReference type="InterPro" id="IPR011009">
    <property type="entry name" value="Kinase-like_dom_sf"/>
</dbReference>
<keyword evidence="4 5" id="KW-0067">ATP-binding</keyword>
<organism evidence="8 9">
    <name type="scientific">Eragrostis curvula</name>
    <name type="common">weeping love grass</name>
    <dbReference type="NCBI Taxonomy" id="38414"/>
    <lineage>
        <taxon>Eukaryota</taxon>
        <taxon>Viridiplantae</taxon>
        <taxon>Streptophyta</taxon>
        <taxon>Embryophyta</taxon>
        <taxon>Tracheophyta</taxon>
        <taxon>Spermatophyta</taxon>
        <taxon>Magnoliopsida</taxon>
        <taxon>Liliopsida</taxon>
        <taxon>Poales</taxon>
        <taxon>Poaceae</taxon>
        <taxon>PACMAD clade</taxon>
        <taxon>Chloridoideae</taxon>
        <taxon>Eragrostideae</taxon>
        <taxon>Eragrostidinae</taxon>
        <taxon>Eragrostis</taxon>
    </lineage>
</organism>
<dbReference type="Gramene" id="TVU03684">
    <property type="protein sequence ID" value="TVU03684"/>
    <property type="gene ID" value="EJB05_50779"/>
</dbReference>
<dbReference type="SMART" id="SM00220">
    <property type="entry name" value="S_TKc"/>
    <property type="match status" value="1"/>
</dbReference>
<evidence type="ECO:0000256" key="2">
    <source>
        <dbReference type="ARBA" id="ARBA00022741"/>
    </source>
</evidence>
<gene>
    <name evidence="8" type="ORF">EJB05_50779</name>
</gene>
<dbReference type="EMBL" id="RWGY01000159">
    <property type="protein sequence ID" value="TVU03684.1"/>
    <property type="molecule type" value="Genomic_DNA"/>
</dbReference>
<keyword evidence="2 5" id="KW-0547">Nucleotide-binding</keyword>
<dbReference type="AlphaFoldDB" id="A0A5J9SXK1"/>
<dbReference type="Proteomes" id="UP000324897">
    <property type="component" value="Unassembled WGS sequence"/>
</dbReference>
<sequence length="435" mass="45698">MDAAAGKQLRRLRTLGSGASGAVVWLASDEASGELLAVKSAGPVAAEQLAREARVLSGLRSPHVVPCLGARADAGGEYMLFLEFAPRGSLADEAARNGGRLAERDVAAYAADVARGLAYLHGESLVHGDVKAANVMVGADGRAKLADFGCARRVDGCDGDDDSNRPIGGSPAFMAPEVARGEEQGAAADVWALACTVIEMATGAAPWSGGVDDVFAAVHRIGFTDAVPEVPAWMSEEAKSFLRVCLARNPRDRPTAEQLLQHPFLASASELAKQDWTASPRSTLFNAAFWESDDEDDEADEASSESAVQRIGSLASSCSAFPDWDSEEGWVEVRSDCSQITEAAPATTTVTACGAGFGLGNEACHVAEFELHVVDVEKGAIRYPTCNVGSATEDLVECERSPSVNLDSGVVPVPARLLVTRAKLWNSAVFVVYNE</sequence>
<evidence type="ECO:0000313" key="9">
    <source>
        <dbReference type="Proteomes" id="UP000324897"/>
    </source>
</evidence>
<evidence type="ECO:0000259" key="7">
    <source>
        <dbReference type="PROSITE" id="PS50011"/>
    </source>
</evidence>
<dbReference type="GO" id="GO:0005524">
    <property type="term" value="F:ATP binding"/>
    <property type="evidence" value="ECO:0007669"/>
    <property type="project" value="UniProtKB-UniRule"/>
</dbReference>
<evidence type="ECO:0000256" key="6">
    <source>
        <dbReference type="RuleBase" id="RU000304"/>
    </source>
</evidence>
<feature type="binding site" evidence="5">
    <location>
        <position position="39"/>
    </location>
    <ligand>
        <name>ATP</name>
        <dbReference type="ChEBI" id="CHEBI:30616"/>
    </ligand>
</feature>
<keyword evidence="3" id="KW-0418">Kinase</keyword>
<dbReference type="PANTHER" id="PTHR48011">
    <property type="entry name" value="CCR4-NOT TRANSCRIPTIONAL COMPLEX SUBUNIT CAF120-RELATED"/>
    <property type="match status" value="1"/>
</dbReference>
<evidence type="ECO:0000256" key="1">
    <source>
        <dbReference type="ARBA" id="ARBA00022679"/>
    </source>
</evidence>
<dbReference type="PROSITE" id="PS50011">
    <property type="entry name" value="PROTEIN_KINASE_DOM"/>
    <property type="match status" value="1"/>
</dbReference>
<name>A0A5J9SXK1_9POAL</name>
<dbReference type="SUPFAM" id="SSF56112">
    <property type="entry name" value="Protein kinase-like (PK-like)"/>
    <property type="match status" value="1"/>
</dbReference>
<dbReference type="InterPro" id="IPR000719">
    <property type="entry name" value="Prot_kinase_dom"/>
</dbReference>
<comment type="similarity">
    <text evidence="6">Belongs to the protein kinase superfamily.</text>
</comment>
<proteinExistence type="inferred from homology"/>
<dbReference type="GO" id="GO:0007165">
    <property type="term" value="P:signal transduction"/>
    <property type="evidence" value="ECO:0007669"/>
    <property type="project" value="TreeGrafter"/>
</dbReference>
<comment type="caution">
    <text evidence="8">The sequence shown here is derived from an EMBL/GenBank/DDBJ whole genome shotgun (WGS) entry which is preliminary data.</text>
</comment>
<keyword evidence="9" id="KW-1185">Reference proteome</keyword>
<dbReference type="CDD" id="cd06606">
    <property type="entry name" value="STKc_MAPKKK"/>
    <property type="match status" value="1"/>
</dbReference>
<feature type="domain" description="Protein kinase" evidence="7">
    <location>
        <begin position="9"/>
        <end position="265"/>
    </location>
</feature>
<dbReference type="InterPro" id="IPR017441">
    <property type="entry name" value="Protein_kinase_ATP_BS"/>
</dbReference>
<keyword evidence="1" id="KW-0808">Transferase</keyword>
<protein>
    <recommendedName>
        <fullName evidence="7">Protein kinase domain-containing protein</fullName>
    </recommendedName>
</protein>
<dbReference type="Pfam" id="PF00069">
    <property type="entry name" value="Pkinase"/>
    <property type="match status" value="1"/>
</dbReference>
<dbReference type="PROSITE" id="PS00107">
    <property type="entry name" value="PROTEIN_KINASE_ATP"/>
    <property type="match status" value="1"/>
</dbReference>
<feature type="non-terminal residue" evidence="8">
    <location>
        <position position="1"/>
    </location>
</feature>
<dbReference type="OrthoDB" id="275301at2759"/>
<dbReference type="FunFam" id="1.10.510.10:FF:000466">
    <property type="entry name" value="MAP kinase kinase kinase18"/>
    <property type="match status" value="1"/>
</dbReference>
<dbReference type="PROSITE" id="PS00108">
    <property type="entry name" value="PROTEIN_KINASE_ST"/>
    <property type="match status" value="1"/>
</dbReference>
<dbReference type="PANTHER" id="PTHR48011:SF49">
    <property type="entry name" value="PROTEIN KINASE DOMAIN-CONTAINING PROTEIN"/>
    <property type="match status" value="1"/>
</dbReference>